<evidence type="ECO:0000313" key="5">
    <source>
        <dbReference type="Proteomes" id="UP000650628"/>
    </source>
</evidence>
<comment type="caution">
    <text evidence="4">The sequence shown here is derived from an EMBL/GenBank/DDBJ whole genome shotgun (WGS) entry which is preliminary data.</text>
</comment>
<dbReference type="Pfam" id="PF20737">
    <property type="entry name" value="Glyco_hydro127C"/>
    <property type="match status" value="1"/>
</dbReference>
<dbReference type="PANTHER" id="PTHR43465">
    <property type="entry name" value="DUF1680 DOMAIN PROTEIN (AFU_ORTHOLOGUE AFUA_1G08910)"/>
    <property type="match status" value="1"/>
</dbReference>
<feature type="domain" description="Non-reducing end beta-L-arabinofuranosidase-like GH127 catalytic" evidence="1">
    <location>
        <begin position="35"/>
        <end position="415"/>
    </location>
</feature>
<dbReference type="AlphaFoldDB" id="A0A8J3XAU7"/>
<dbReference type="InterPro" id="IPR049174">
    <property type="entry name" value="Beta-AFase-like"/>
</dbReference>
<evidence type="ECO:0008006" key="6">
    <source>
        <dbReference type="Google" id="ProtNLM"/>
    </source>
</evidence>
<dbReference type="InterPro" id="IPR049046">
    <property type="entry name" value="Beta-AFase-like_GH127_middle"/>
</dbReference>
<dbReference type="SUPFAM" id="SSF48208">
    <property type="entry name" value="Six-hairpin glycosidases"/>
    <property type="match status" value="1"/>
</dbReference>
<evidence type="ECO:0000313" key="4">
    <source>
        <dbReference type="EMBL" id="GII33544.1"/>
    </source>
</evidence>
<evidence type="ECO:0000259" key="3">
    <source>
        <dbReference type="Pfam" id="PF20737"/>
    </source>
</evidence>
<dbReference type="InterPro" id="IPR012878">
    <property type="entry name" value="Beta-AFase-like_GH127_cat"/>
</dbReference>
<feature type="domain" description="Non-reducing end beta-L-arabinofuranosidase-like GH127 middle" evidence="2">
    <location>
        <begin position="427"/>
        <end position="518"/>
    </location>
</feature>
<dbReference type="InterPro" id="IPR049049">
    <property type="entry name" value="Beta-AFase-like_GH127_C"/>
</dbReference>
<dbReference type="PANTHER" id="PTHR43465:SF2">
    <property type="entry name" value="DUF1680 DOMAIN PROTEIN (AFU_ORTHOLOGUE AFUA_1G08910)"/>
    <property type="match status" value="1"/>
</dbReference>
<dbReference type="EMBL" id="BOOO01000040">
    <property type="protein sequence ID" value="GII33544.1"/>
    <property type="molecule type" value="Genomic_DNA"/>
</dbReference>
<keyword evidence="5" id="KW-1185">Reference proteome</keyword>
<dbReference type="RefSeq" id="WP_203957370.1">
    <property type="nucleotide sequence ID" value="NZ_BOOO01000040.1"/>
</dbReference>
<dbReference type="InterPro" id="IPR008928">
    <property type="entry name" value="6-hairpin_glycosidase_sf"/>
</dbReference>
<gene>
    <name evidence="4" type="ORF">Pmi06nite_69860</name>
</gene>
<sequence length="644" mass="70782">MPHSASYGPTLPTSQAISALRPLPAHAVRLSADGLLGGWQDRNAAATLPHCIGQLHVRGNLDNFRRVTGDFDGGFAGYWFADTDVYKTLEAALWELARSGGSSAFVTDTAQLLEKAQDSDGYLNSYFQVDHRDRQWAELPSSHEMYNAGHLIQAAVAAARTAQHEPAAQQILAVARRFADLLIERFGPDGVDALDGHPEIETALVELYRVTGHRPYLDLAARFVELRGHGLLGPDNRFRQHHYYQDHRPVRDAAEVTGHVVRQVYLAAGAVDVAVETGDTALLSATERLWESAMSAKTYVTGGQGSRHRDEAFGDPYELPADRAYAETCAAIGSFHWAWRLLLATGRSRYADEMERLLYNGIAASTALHGTAFFYSNPLQVRTGHEADEDAPGQRLPWYSCACCPPNLARLMASLHTYTATGGPDGLQLHLYAPGTVTAGEHTVDVTTAYPWNENVTITVTETTEAPWTLTLRLPAWCTDVQLTLNGSQVDVTARHEGYFDLTRTWRPGDRVELVLPMPPRLVTAHHRVDAVRGSVALTRGPLVYCLEQADLADDLADVVFEDLELDTRSPIDVVHGAHAIAPVTLRTPVRVRSGSDDRLYRTFETTTPSATAPAAIPAVPYFLWANRSAGAMRVWIPFPPQER</sequence>
<name>A0A8J3XAU7_9ACTN</name>
<reference evidence="4 5" key="1">
    <citation type="submission" date="2021-01" db="EMBL/GenBank/DDBJ databases">
        <title>Whole genome shotgun sequence of Planotetraspora mira NBRC 15435.</title>
        <authorList>
            <person name="Komaki H."/>
            <person name="Tamura T."/>
        </authorList>
    </citation>
    <scope>NUCLEOTIDE SEQUENCE [LARGE SCALE GENOMIC DNA]</scope>
    <source>
        <strain evidence="4 5">NBRC 15435</strain>
    </source>
</reference>
<proteinExistence type="predicted"/>
<dbReference type="Proteomes" id="UP000650628">
    <property type="component" value="Unassembled WGS sequence"/>
</dbReference>
<feature type="domain" description="Non-reducing end beta-L-arabinofuranosidase-like GH127 C-terminal" evidence="3">
    <location>
        <begin position="520"/>
        <end position="638"/>
    </location>
</feature>
<dbReference type="Pfam" id="PF20736">
    <property type="entry name" value="Glyco_hydro127M"/>
    <property type="match status" value="1"/>
</dbReference>
<evidence type="ECO:0000259" key="2">
    <source>
        <dbReference type="Pfam" id="PF20736"/>
    </source>
</evidence>
<protein>
    <recommendedName>
        <fullName evidence="6">Glycoside hydrolase family 127 protein</fullName>
    </recommendedName>
</protein>
<dbReference type="GO" id="GO:0005975">
    <property type="term" value="P:carbohydrate metabolic process"/>
    <property type="evidence" value="ECO:0007669"/>
    <property type="project" value="InterPro"/>
</dbReference>
<dbReference type="Pfam" id="PF07944">
    <property type="entry name" value="Beta-AFase-like_GH127_cat"/>
    <property type="match status" value="1"/>
</dbReference>
<evidence type="ECO:0000259" key="1">
    <source>
        <dbReference type="Pfam" id="PF07944"/>
    </source>
</evidence>
<organism evidence="4 5">
    <name type="scientific">Planotetraspora mira</name>
    <dbReference type="NCBI Taxonomy" id="58121"/>
    <lineage>
        <taxon>Bacteria</taxon>
        <taxon>Bacillati</taxon>
        <taxon>Actinomycetota</taxon>
        <taxon>Actinomycetes</taxon>
        <taxon>Streptosporangiales</taxon>
        <taxon>Streptosporangiaceae</taxon>
        <taxon>Planotetraspora</taxon>
    </lineage>
</organism>
<accession>A0A8J3XAU7</accession>